<reference evidence="6 7" key="1">
    <citation type="submission" date="2016-10" db="EMBL/GenBank/DDBJ databases">
        <authorList>
            <person name="de Groot N.N."/>
        </authorList>
    </citation>
    <scope>NUCLEOTIDE SEQUENCE [LARGE SCALE GENOMIC DNA]</scope>
    <source>
        <strain evidence="6 7">DSM 44778</strain>
    </source>
</reference>
<keyword evidence="3" id="KW-0804">Transcription</keyword>
<dbReference type="EMBL" id="FORR01000002">
    <property type="protein sequence ID" value="SFI81430.1"/>
    <property type="molecule type" value="Genomic_DNA"/>
</dbReference>
<evidence type="ECO:0000313" key="7">
    <source>
        <dbReference type="Proteomes" id="UP000199545"/>
    </source>
</evidence>
<dbReference type="InterPro" id="IPR001647">
    <property type="entry name" value="HTH_TetR"/>
</dbReference>
<dbReference type="OrthoDB" id="9815924at2"/>
<dbReference type="SUPFAM" id="SSF48498">
    <property type="entry name" value="Tetracyclin repressor-like, C-terminal domain"/>
    <property type="match status" value="1"/>
</dbReference>
<evidence type="ECO:0000256" key="2">
    <source>
        <dbReference type="ARBA" id="ARBA00023125"/>
    </source>
</evidence>
<dbReference type="Pfam" id="PF00440">
    <property type="entry name" value="TetR_N"/>
    <property type="match status" value="1"/>
</dbReference>
<dbReference type="STRING" id="46223.SAMN05421852_10298"/>
<feature type="domain" description="HTH tetR-type" evidence="5">
    <location>
        <begin position="2"/>
        <end position="62"/>
    </location>
</feature>
<dbReference type="Proteomes" id="UP000199545">
    <property type="component" value="Unassembled WGS sequence"/>
</dbReference>
<evidence type="ECO:0000259" key="5">
    <source>
        <dbReference type="PROSITE" id="PS50977"/>
    </source>
</evidence>
<dbReference type="RefSeq" id="WP_093227863.1">
    <property type="nucleotide sequence ID" value="NZ_FORR01000002.1"/>
</dbReference>
<evidence type="ECO:0000313" key="6">
    <source>
        <dbReference type="EMBL" id="SFI81430.1"/>
    </source>
</evidence>
<keyword evidence="1" id="KW-0805">Transcription regulation</keyword>
<dbReference type="InterPro" id="IPR050624">
    <property type="entry name" value="HTH-type_Tx_Regulator"/>
</dbReference>
<dbReference type="PANTHER" id="PTHR43479">
    <property type="entry name" value="ACREF/ENVCD OPERON REPRESSOR-RELATED"/>
    <property type="match status" value="1"/>
</dbReference>
<evidence type="ECO:0000256" key="4">
    <source>
        <dbReference type="PROSITE-ProRule" id="PRU00335"/>
    </source>
</evidence>
<feature type="DNA-binding region" description="H-T-H motif" evidence="4">
    <location>
        <begin position="25"/>
        <end position="44"/>
    </location>
</feature>
<evidence type="ECO:0000256" key="1">
    <source>
        <dbReference type="ARBA" id="ARBA00023015"/>
    </source>
</evidence>
<dbReference type="PRINTS" id="PR00455">
    <property type="entry name" value="HTHTETR"/>
</dbReference>
<dbReference type="InterPro" id="IPR009057">
    <property type="entry name" value="Homeodomain-like_sf"/>
</dbReference>
<organism evidence="6 7">
    <name type="scientific">Thermoflavimicrobium dichotomicum</name>
    <dbReference type="NCBI Taxonomy" id="46223"/>
    <lineage>
        <taxon>Bacteria</taxon>
        <taxon>Bacillati</taxon>
        <taxon>Bacillota</taxon>
        <taxon>Bacilli</taxon>
        <taxon>Bacillales</taxon>
        <taxon>Thermoactinomycetaceae</taxon>
        <taxon>Thermoflavimicrobium</taxon>
    </lineage>
</organism>
<dbReference type="SUPFAM" id="SSF46689">
    <property type="entry name" value="Homeodomain-like"/>
    <property type="match status" value="1"/>
</dbReference>
<dbReference type="Gene3D" id="1.10.357.10">
    <property type="entry name" value="Tetracycline Repressor, domain 2"/>
    <property type="match status" value="1"/>
</dbReference>
<evidence type="ECO:0000256" key="3">
    <source>
        <dbReference type="ARBA" id="ARBA00023163"/>
    </source>
</evidence>
<accession>A0A1I3LA49</accession>
<gene>
    <name evidence="6" type="ORF">SAMN05421852_10298</name>
</gene>
<name>A0A1I3LA49_9BACL</name>
<dbReference type="Pfam" id="PF13305">
    <property type="entry name" value="TetR_C_33"/>
    <property type="match status" value="1"/>
</dbReference>
<dbReference type="AlphaFoldDB" id="A0A1I3LA49"/>
<dbReference type="PANTHER" id="PTHR43479:SF11">
    <property type="entry name" value="ACREF_ENVCD OPERON REPRESSOR-RELATED"/>
    <property type="match status" value="1"/>
</dbReference>
<dbReference type="GO" id="GO:0003677">
    <property type="term" value="F:DNA binding"/>
    <property type="evidence" value="ECO:0007669"/>
    <property type="project" value="UniProtKB-UniRule"/>
</dbReference>
<protein>
    <submittedName>
        <fullName evidence="6">DNA-binding transcriptional regulator, AcrR family</fullName>
    </submittedName>
</protein>
<proteinExistence type="predicted"/>
<keyword evidence="7" id="KW-1185">Reference proteome</keyword>
<dbReference type="PROSITE" id="PS50977">
    <property type="entry name" value="HTH_TETR_2"/>
    <property type="match status" value="1"/>
</dbReference>
<dbReference type="InterPro" id="IPR025996">
    <property type="entry name" value="MT1864/Rv1816-like_C"/>
</dbReference>
<sequence>MKFQREKVIQVARSLFVEEGYQYVTMRKIAHVLGYSHGTLYYHFKDKASLIHEILQQDFAHMREKMTQATQKQGEPISQLRTVIYTFIRFGIDHPHHYRLMFVEKDPDFAIFQLKEADVTFQILLDMVHQAAAELQDLPPNQIAWMIFMAAHGFISQNIADQTPWEALSSLAKHYIDMVIQGLKKQ</sequence>
<dbReference type="InterPro" id="IPR036271">
    <property type="entry name" value="Tet_transcr_reg_TetR-rel_C_sf"/>
</dbReference>
<keyword evidence="2 4" id="KW-0238">DNA-binding</keyword>